<evidence type="ECO:0000259" key="6">
    <source>
        <dbReference type="PROSITE" id="PS50850"/>
    </source>
</evidence>
<feature type="domain" description="Major facilitator superfamily (MFS) profile" evidence="6">
    <location>
        <begin position="63"/>
        <end position="470"/>
    </location>
</feature>
<gene>
    <name evidence="7" type="ORF">LTR78_007107</name>
</gene>
<protein>
    <recommendedName>
        <fullName evidence="6">Major facilitator superfamily (MFS) profile domain-containing protein</fullName>
    </recommendedName>
</protein>
<feature type="transmembrane region" description="Helical" evidence="5">
    <location>
        <begin position="358"/>
        <end position="378"/>
    </location>
</feature>
<feature type="transmembrane region" description="Helical" evidence="5">
    <location>
        <begin position="441"/>
        <end position="463"/>
    </location>
</feature>
<dbReference type="AlphaFoldDB" id="A0AAE0WJS0"/>
<evidence type="ECO:0000256" key="5">
    <source>
        <dbReference type="SAM" id="Phobius"/>
    </source>
</evidence>
<proteinExistence type="predicted"/>
<reference evidence="7" key="1">
    <citation type="submission" date="2023-07" db="EMBL/GenBank/DDBJ databases">
        <title>Black Yeasts Isolated from many extreme environments.</title>
        <authorList>
            <person name="Coleine C."/>
            <person name="Stajich J.E."/>
            <person name="Selbmann L."/>
        </authorList>
    </citation>
    <scope>NUCLEOTIDE SEQUENCE</scope>
    <source>
        <strain evidence="7">CCFEE 5485</strain>
    </source>
</reference>
<keyword evidence="2 5" id="KW-0812">Transmembrane</keyword>
<evidence type="ECO:0000256" key="1">
    <source>
        <dbReference type="ARBA" id="ARBA00004141"/>
    </source>
</evidence>
<feature type="transmembrane region" description="Helical" evidence="5">
    <location>
        <begin position="189"/>
        <end position="211"/>
    </location>
</feature>
<dbReference type="Proteomes" id="UP001274830">
    <property type="component" value="Unassembled WGS sequence"/>
</dbReference>
<dbReference type="EMBL" id="JAUTXT010000028">
    <property type="protein sequence ID" value="KAK3672996.1"/>
    <property type="molecule type" value="Genomic_DNA"/>
</dbReference>
<name>A0AAE0WJS0_9PEZI</name>
<dbReference type="CDD" id="cd17323">
    <property type="entry name" value="MFS_Tpo1_MDR_like"/>
    <property type="match status" value="1"/>
</dbReference>
<dbReference type="PROSITE" id="PS50850">
    <property type="entry name" value="MFS"/>
    <property type="match status" value="1"/>
</dbReference>
<keyword evidence="4 5" id="KW-0472">Membrane</keyword>
<feature type="transmembrane region" description="Helical" evidence="5">
    <location>
        <begin position="414"/>
        <end position="435"/>
    </location>
</feature>
<accession>A0AAE0WJS0</accession>
<dbReference type="GO" id="GO:0022857">
    <property type="term" value="F:transmembrane transporter activity"/>
    <property type="evidence" value="ECO:0007669"/>
    <property type="project" value="InterPro"/>
</dbReference>
<dbReference type="InterPro" id="IPR036259">
    <property type="entry name" value="MFS_trans_sf"/>
</dbReference>
<feature type="transmembrane region" description="Helical" evidence="5">
    <location>
        <begin position="101"/>
        <end position="118"/>
    </location>
</feature>
<evidence type="ECO:0000256" key="4">
    <source>
        <dbReference type="ARBA" id="ARBA00023136"/>
    </source>
</evidence>
<dbReference type="InterPro" id="IPR011701">
    <property type="entry name" value="MFS"/>
</dbReference>
<comment type="subcellular location">
    <subcellularLocation>
        <location evidence="1">Membrane</location>
        <topology evidence="1">Multi-pass membrane protein</topology>
    </subcellularLocation>
</comment>
<keyword evidence="8" id="KW-1185">Reference proteome</keyword>
<feature type="transmembrane region" description="Helical" evidence="5">
    <location>
        <begin position="266"/>
        <end position="292"/>
    </location>
</feature>
<dbReference type="PANTHER" id="PTHR23502:SF60">
    <property type="entry name" value="MAJOR FACILITATOR SUPERFAMILY (MFS) PROFILE DOMAIN-CONTAINING PROTEIN-RELATED"/>
    <property type="match status" value="1"/>
</dbReference>
<sequence length="477" mass="52144">MSSLHRVQQIMPPIEVTADPDIEMAIVVEARPPVKPDDPYLVAFDQPSDSDNPKDWSATLKWTVTDALSATCFNRIMVSTIMAPALPAIAAELHMTSTESFMALSIYVLATAIGPLLLSPLCEIYGRKPILHASNLWFLKFNIVCGFARNKQTLIAARFLAGFGASAIFSLAAAVLGDIWRPEQRGTTLAVYSLIPLLGSAVGPIIGGIMAERTTWRWDVLVNICFPGPHGGSVTVYERLQADRNVLASIWLSFSRPLRLLATHPIVQIVAVFQAFNYGVLYIVLSSFATLWTEHYHQHVGTSGLHYIAIALGEVVGSQVAGRLMDRIFAHLTANAGLSEGESAPEWHLPLVLPSVRIVSSGLLVYGWAAAFHVHWMVVDIGAFLYSFGGQIVGQPMTAYIIDAYPEYVSSATAATRFVTSMYAFAFPLFTPAMYRVLGYGWGNTVISLAAVVLLVPAPLVLWRYGARLRTKTVMIF</sequence>
<comment type="caution">
    <text evidence="7">The sequence shown here is derived from an EMBL/GenBank/DDBJ whole genome shotgun (WGS) entry which is preliminary data.</text>
</comment>
<feature type="transmembrane region" description="Helical" evidence="5">
    <location>
        <begin position="304"/>
        <end position="322"/>
    </location>
</feature>
<keyword evidence="3 5" id="KW-1133">Transmembrane helix</keyword>
<dbReference type="Pfam" id="PF07690">
    <property type="entry name" value="MFS_1"/>
    <property type="match status" value="1"/>
</dbReference>
<dbReference type="Gene3D" id="1.20.1720.10">
    <property type="entry name" value="Multidrug resistance protein D"/>
    <property type="match status" value="1"/>
</dbReference>
<evidence type="ECO:0000313" key="7">
    <source>
        <dbReference type="EMBL" id="KAK3672996.1"/>
    </source>
</evidence>
<evidence type="ECO:0000313" key="8">
    <source>
        <dbReference type="Proteomes" id="UP001274830"/>
    </source>
</evidence>
<evidence type="ECO:0000256" key="2">
    <source>
        <dbReference type="ARBA" id="ARBA00022692"/>
    </source>
</evidence>
<dbReference type="InterPro" id="IPR020846">
    <property type="entry name" value="MFS_dom"/>
</dbReference>
<feature type="transmembrane region" description="Helical" evidence="5">
    <location>
        <begin position="155"/>
        <end position="177"/>
    </location>
</feature>
<evidence type="ECO:0000256" key="3">
    <source>
        <dbReference type="ARBA" id="ARBA00022989"/>
    </source>
</evidence>
<dbReference type="GO" id="GO:0016020">
    <property type="term" value="C:membrane"/>
    <property type="evidence" value="ECO:0007669"/>
    <property type="project" value="UniProtKB-SubCell"/>
</dbReference>
<dbReference type="PANTHER" id="PTHR23502">
    <property type="entry name" value="MAJOR FACILITATOR SUPERFAMILY"/>
    <property type="match status" value="1"/>
</dbReference>
<dbReference type="SUPFAM" id="SSF103473">
    <property type="entry name" value="MFS general substrate transporter"/>
    <property type="match status" value="1"/>
</dbReference>
<organism evidence="7 8">
    <name type="scientific">Recurvomyces mirabilis</name>
    <dbReference type="NCBI Taxonomy" id="574656"/>
    <lineage>
        <taxon>Eukaryota</taxon>
        <taxon>Fungi</taxon>
        <taxon>Dikarya</taxon>
        <taxon>Ascomycota</taxon>
        <taxon>Pezizomycotina</taxon>
        <taxon>Dothideomycetes</taxon>
        <taxon>Dothideomycetidae</taxon>
        <taxon>Mycosphaerellales</taxon>
        <taxon>Teratosphaeriaceae</taxon>
        <taxon>Recurvomyces</taxon>
    </lineage>
</organism>